<sequence>MVPPEATHIHDSSGTPQNDDDIASLLSRLEADGDPAEAQQYSYFERAEWICRSVSAGMLNAAAKLAGKSDAALHCAFIHSLYCEGYVALAEQNLSEIPPALLRKPKPPYQEISRIYGEILYDQARYEEAGSLFIALAEICPTMPTVRYAATACHLQEKIQRLRRRMELYHPDQEEVRKIEKYIHGFMSMIEIIAMTQWHTSWNEAQSRNLPEYLKTDPRTIKPLVSP</sequence>
<evidence type="ECO:0000313" key="2">
    <source>
        <dbReference type="EMBL" id="GGG19150.1"/>
    </source>
</evidence>
<dbReference type="RefSeq" id="WP_120462341.1">
    <property type="nucleotide sequence ID" value="NZ_BMIW01000055.1"/>
</dbReference>
<organism evidence="2 3">
    <name type="scientific">Paenibacillus aceti</name>
    <dbReference type="NCBI Taxonomy" id="1820010"/>
    <lineage>
        <taxon>Bacteria</taxon>
        <taxon>Bacillati</taxon>
        <taxon>Bacillota</taxon>
        <taxon>Bacilli</taxon>
        <taxon>Bacillales</taxon>
        <taxon>Paenibacillaceae</taxon>
        <taxon>Paenibacillus</taxon>
    </lineage>
</organism>
<comment type="caution">
    <text evidence="2">The sequence shown here is derived from an EMBL/GenBank/DDBJ whole genome shotgun (WGS) entry which is preliminary data.</text>
</comment>
<evidence type="ECO:0000313" key="3">
    <source>
        <dbReference type="Proteomes" id="UP000608420"/>
    </source>
</evidence>
<proteinExistence type="predicted"/>
<name>A0ABQ1W8F6_9BACL</name>
<reference evidence="3" key="1">
    <citation type="journal article" date="2019" name="Int. J. Syst. Evol. Microbiol.">
        <title>The Global Catalogue of Microorganisms (GCM) 10K type strain sequencing project: providing services to taxonomists for standard genome sequencing and annotation.</title>
        <authorList>
            <consortium name="The Broad Institute Genomics Platform"/>
            <consortium name="The Broad Institute Genome Sequencing Center for Infectious Disease"/>
            <person name="Wu L."/>
            <person name="Ma J."/>
        </authorList>
    </citation>
    <scope>NUCLEOTIDE SEQUENCE [LARGE SCALE GENOMIC DNA]</scope>
    <source>
        <strain evidence="3">CGMCC 1.15420</strain>
    </source>
</reference>
<evidence type="ECO:0000256" key="1">
    <source>
        <dbReference type="SAM" id="MobiDB-lite"/>
    </source>
</evidence>
<dbReference type="EMBL" id="BMIW01000055">
    <property type="protein sequence ID" value="GGG19150.1"/>
    <property type="molecule type" value="Genomic_DNA"/>
</dbReference>
<protein>
    <recommendedName>
        <fullName evidence="4">Tetratricopeptide repeat protein</fullName>
    </recommendedName>
</protein>
<feature type="region of interest" description="Disordered" evidence="1">
    <location>
        <begin position="1"/>
        <end position="21"/>
    </location>
</feature>
<evidence type="ECO:0008006" key="4">
    <source>
        <dbReference type="Google" id="ProtNLM"/>
    </source>
</evidence>
<gene>
    <name evidence="2" type="ORF">GCM10010913_46570</name>
</gene>
<keyword evidence="3" id="KW-1185">Reference proteome</keyword>
<accession>A0ABQ1W8F6</accession>
<dbReference type="Proteomes" id="UP000608420">
    <property type="component" value="Unassembled WGS sequence"/>
</dbReference>